<dbReference type="InterPro" id="IPR030190">
    <property type="entry name" value="MacA_alpha-hairpin_sf"/>
</dbReference>
<keyword evidence="3" id="KW-0813">Transport</keyword>
<comment type="subcellular location">
    <subcellularLocation>
        <location evidence="1">Cell membrane</location>
    </subcellularLocation>
</comment>
<dbReference type="GO" id="GO:0015562">
    <property type="term" value="F:efflux transmembrane transporter activity"/>
    <property type="evidence" value="ECO:0007669"/>
    <property type="project" value="TreeGrafter"/>
</dbReference>
<dbReference type="PANTHER" id="PTHR30469:SF33">
    <property type="entry name" value="SLR1207 PROTEIN"/>
    <property type="match status" value="1"/>
</dbReference>
<keyword evidence="4" id="KW-1003">Cell membrane</keyword>
<comment type="caution">
    <text evidence="12">The sequence shown here is derived from an EMBL/GenBank/DDBJ whole genome shotgun (WGS) entry which is preliminary data.</text>
</comment>
<evidence type="ECO:0000259" key="9">
    <source>
        <dbReference type="Pfam" id="PF25917"/>
    </source>
</evidence>
<dbReference type="GO" id="GO:1990961">
    <property type="term" value="P:xenobiotic detoxification by transmembrane export across the plasma membrane"/>
    <property type="evidence" value="ECO:0007669"/>
    <property type="project" value="InterPro"/>
</dbReference>
<keyword evidence="5" id="KW-0997">Cell inner membrane</keyword>
<dbReference type="Proteomes" id="UP000014012">
    <property type="component" value="Unassembled WGS sequence"/>
</dbReference>
<dbReference type="NCBIfam" id="NF008606">
    <property type="entry name" value="PRK11578.1"/>
    <property type="match status" value="1"/>
</dbReference>
<evidence type="ECO:0000256" key="7">
    <source>
        <dbReference type="ARBA" id="ARBA00023136"/>
    </source>
</evidence>
<dbReference type="GO" id="GO:0030313">
    <property type="term" value="C:cell envelope"/>
    <property type="evidence" value="ECO:0007669"/>
    <property type="project" value="UniProtKB-SubCell"/>
</dbReference>
<accession>R8ARP7</accession>
<dbReference type="HOGENOM" id="CLU_018816_14_1_6"/>
<dbReference type="GO" id="GO:1990195">
    <property type="term" value="C:macrolide transmembrane transporter complex"/>
    <property type="evidence" value="ECO:0007669"/>
    <property type="project" value="InterPro"/>
</dbReference>
<evidence type="ECO:0000256" key="2">
    <source>
        <dbReference type="ARBA" id="ARBA00009477"/>
    </source>
</evidence>
<dbReference type="Gene3D" id="6.10.140.1990">
    <property type="match status" value="1"/>
</dbReference>
<evidence type="ECO:0000256" key="1">
    <source>
        <dbReference type="ARBA" id="ARBA00004236"/>
    </source>
</evidence>
<dbReference type="GO" id="GO:0019898">
    <property type="term" value="C:extrinsic component of membrane"/>
    <property type="evidence" value="ECO:0007669"/>
    <property type="project" value="InterPro"/>
</dbReference>
<gene>
    <name evidence="12" type="ORF">PLESHI_07680</name>
</gene>
<dbReference type="InterPro" id="IPR058627">
    <property type="entry name" value="MdtA-like_C"/>
</dbReference>
<dbReference type="InterPro" id="IPR058623">
    <property type="entry name" value="MacA"/>
</dbReference>
<dbReference type="GO" id="GO:1990281">
    <property type="term" value="C:efflux pump complex"/>
    <property type="evidence" value="ECO:0007669"/>
    <property type="project" value="TreeGrafter"/>
</dbReference>
<evidence type="ECO:0000259" key="11">
    <source>
        <dbReference type="Pfam" id="PF25967"/>
    </source>
</evidence>
<reference evidence="12 13" key="1">
    <citation type="journal article" date="2013" name="Genome Announc.">
        <title>Genome Sequence of Plesiomonas shigelloides Strain 302-73 (Serotype O1).</title>
        <authorList>
            <person name="Pique N."/>
            <person name="Aquilini E."/>
            <person name="Alioto T."/>
            <person name="Minana-Galbis D."/>
            <person name="Tomas J.M."/>
        </authorList>
    </citation>
    <scope>NUCLEOTIDE SEQUENCE [LARGE SCALE GENOMIC DNA]</scope>
    <source>
        <strain evidence="12 13">302-73</strain>
    </source>
</reference>
<keyword evidence="6" id="KW-0175">Coiled coil</keyword>
<dbReference type="Gene3D" id="2.40.50.100">
    <property type="match status" value="1"/>
</dbReference>
<evidence type="ECO:0000256" key="6">
    <source>
        <dbReference type="ARBA" id="ARBA00023054"/>
    </source>
</evidence>
<dbReference type="Pfam" id="PF25967">
    <property type="entry name" value="RND-MFP_C"/>
    <property type="match status" value="1"/>
</dbReference>
<organism evidence="12 13">
    <name type="scientific">Plesiomonas shigelloides 302-73</name>
    <dbReference type="NCBI Taxonomy" id="1315976"/>
    <lineage>
        <taxon>Bacteria</taxon>
        <taxon>Pseudomonadati</taxon>
        <taxon>Pseudomonadota</taxon>
        <taxon>Gammaproteobacteria</taxon>
        <taxon>Enterobacterales</taxon>
        <taxon>Enterobacteriaceae</taxon>
        <taxon>Plesiomonas</taxon>
    </lineage>
</organism>
<dbReference type="OrthoDB" id="9791520at2"/>
<dbReference type="EMBL" id="AQQO01000047">
    <property type="protein sequence ID" value="EON89010.1"/>
    <property type="molecule type" value="Genomic_DNA"/>
</dbReference>
<protein>
    <submittedName>
        <fullName evidence="12">Macrolide-specific efflux protein MacA</fullName>
    </submittedName>
</protein>
<dbReference type="InterPro" id="IPR006143">
    <property type="entry name" value="RND_pump_MFP"/>
</dbReference>
<evidence type="ECO:0000259" key="10">
    <source>
        <dbReference type="Pfam" id="PF25944"/>
    </source>
</evidence>
<sequence>MGRATPRRKLFIALIILLILVSLIWGFWPSSDKQTYLTTTVAKHHIQQSVQATGVLQAYEQVDVGAQVSGQITRLLVTEGQRVKKGDLLAEIDPKLAQNKLSAAEADLIKARATLQTREAQQRLNLLNLQRQQKIYARQAGSQTDLDNAIANEAVSRAEVSTARADITAAEINVETAKTELGYTRITAPMDGTVLSLVAKQGQTLVSTQQVPTLLKLANLDTMTVKAQISEADVARIRAGMPVYFTLLGDPDTRYQGVLRSIELAPTNINDANTATSGTTNNAVYYYAQFEVPNPKHTLRVAMTAQVTIELGERNDVLTIPLSAITGTISGDKAEVYVLENGKKVARPITLGLRNDVNAEVTSGLQAGDEVIIGSELPTSNGMPSDEENR</sequence>
<comment type="similarity">
    <text evidence="2">Belongs to the membrane fusion protein (MFP) (TC 8.A.1) family.</text>
</comment>
<proteinExistence type="inferred from homology"/>
<evidence type="ECO:0000313" key="13">
    <source>
        <dbReference type="Proteomes" id="UP000014012"/>
    </source>
</evidence>
<dbReference type="Pfam" id="PF25876">
    <property type="entry name" value="HH_MFP_RND"/>
    <property type="match status" value="1"/>
</dbReference>
<feature type="domain" description="Multidrug resistance protein MdtA-like alpha-helical hairpin" evidence="8">
    <location>
        <begin position="103"/>
        <end position="184"/>
    </location>
</feature>
<dbReference type="Pfam" id="PF25944">
    <property type="entry name" value="Beta-barrel_RND"/>
    <property type="match status" value="1"/>
</dbReference>
<feature type="domain" description="Multidrug resistance protein MdtA-like barrel-sandwich hybrid" evidence="9">
    <location>
        <begin position="60"/>
        <end position="214"/>
    </location>
</feature>
<dbReference type="PANTHER" id="PTHR30469">
    <property type="entry name" value="MULTIDRUG RESISTANCE PROTEIN MDTA"/>
    <property type="match status" value="1"/>
</dbReference>
<keyword evidence="7" id="KW-0472">Membrane</keyword>
<evidence type="ECO:0000259" key="8">
    <source>
        <dbReference type="Pfam" id="PF25876"/>
    </source>
</evidence>
<dbReference type="InterPro" id="IPR058624">
    <property type="entry name" value="MdtA-like_HH"/>
</dbReference>
<dbReference type="SUPFAM" id="SSF111369">
    <property type="entry name" value="HlyD-like secretion proteins"/>
    <property type="match status" value="1"/>
</dbReference>
<evidence type="ECO:0000256" key="5">
    <source>
        <dbReference type="ARBA" id="ARBA00022519"/>
    </source>
</evidence>
<evidence type="ECO:0000313" key="12">
    <source>
        <dbReference type="EMBL" id="EON89010.1"/>
    </source>
</evidence>
<dbReference type="PATRIC" id="fig|1315976.3.peg.1512"/>
<dbReference type="Pfam" id="PF25917">
    <property type="entry name" value="BSH_RND"/>
    <property type="match status" value="1"/>
</dbReference>
<dbReference type="AlphaFoldDB" id="R8ARP7"/>
<dbReference type="InterPro" id="IPR058626">
    <property type="entry name" value="MdtA-like_b-barrel"/>
</dbReference>
<dbReference type="RefSeq" id="WP_010863159.1">
    <property type="nucleotide sequence ID" value="NZ_KB944508.1"/>
</dbReference>
<keyword evidence="13" id="KW-1185">Reference proteome</keyword>
<dbReference type="InterPro" id="IPR058625">
    <property type="entry name" value="MdtA-like_BSH"/>
</dbReference>
<dbReference type="Gene3D" id="2.40.420.20">
    <property type="match status" value="1"/>
</dbReference>
<evidence type="ECO:0000256" key="3">
    <source>
        <dbReference type="ARBA" id="ARBA00022448"/>
    </source>
</evidence>
<evidence type="ECO:0000256" key="4">
    <source>
        <dbReference type="ARBA" id="ARBA00022475"/>
    </source>
</evidence>
<name>R8ARP7_PLESH</name>
<feature type="domain" description="Multidrug resistance protein MdtA-like beta-barrel" evidence="10">
    <location>
        <begin position="222"/>
        <end position="312"/>
    </location>
</feature>
<dbReference type="NCBIfam" id="TIGR01730">
    <property type="entry name" value="RND_mfp"/>
    <property type="match status" value="1"/>
</dbReference>
<dbReference type="Gene3D" id="2.40.30.170">
    <property type="match status" value="1"/>
</dbReference>
<feature type="domain" description="Multidrug resistance protein MdtA-like C-terminal permuted SH3" evidence="11">
    <location>
        <begin position="316"/>
        <end position="374"/>
    </location>
</feature>